<dbReference type="Proteomes" id="UP000515561">
    <property type="component" value="Chromosome"/>
</dbReference>
<dbReference type="InterPro" id="IPR007280">
    <property type="entry name" value="Peptidase_C_arc/bac"/>
</dbReference>
<protein>
    <submittedName>
        <fullName evidence="1">Uncharacterized protein</fullName>
    </submittedName>
</protein>
<evidence type="ECO:0000313" key="1">
    <source>
        <dbReference type="EMBL" id="BCJ94375.1"/>
    </source>
</evidence>
<proteinExistence type="predicted"/>
<dbReference type="RefSeq" id="WP_184091009.1">
    <property type="nucleotide sequence ID" value="NZ_AP023367.1"/>
</dbReference>
<organism evidence="1 2">
    <name type="scientific">Anaerocolumna cellulosilytica</name>
    <dbReference type="NCBI Taxonomy" id="433286"/>
    <lineage>
        <taxon>Bacteria</taxon>
        <taxon>Bacillati</taxon>
        <taxon>Bacillota</taxon>
        <taxon>Clostridia</taxon>
        <taxon>Lachnospirales</taxon>
        <taxon>Lachnospiraceae</taxon>
        <taxon>Anaerocolumna</taxon>
    </lineage>
</organism>
<name>A0A6S6R4K8_9FIRM</name>
<dbReference type="KEGG" id="acel:acsn021_19440"/>
<dbReference type="AlphaFoldDB" id="A0A6S6R4K8"/>
<reference evidence="1 2" key="1">
    <citation type="journal article" date="2016" name="Int. J. Syst. Evol. Microbiol.">
        <title>Descriptions of Anaerotaenia torta gen. nov., sp. nov. and Anaerocolumna cellulosilytica gen. nov., sp. nov. isolated from a methanogenic reactor of cattle waste.</title>
        <authorList>
            <person name="Uek A."/>
            <person name="Ohtaki Y."/>
            <person name="Kaku N."/>
            <person name="Ueki K."/>
        </authorList>
    </citation>
    <scope>NUCLEOTIDE SEQUENCE [LARGE SCALE GENOMIC DNA]</scope>
    <source>
        <strain evidence="1 2">SN021</strain>
    </source>
</reference>
<dbReference type="Pfam" id="PF04151">
    <property type="entry name" value="PPC"/>
    <property type="match status" value="2"/>
</dbReference>
<accession>A0A6S6R4K8</accession>
<gene>
    <name evidence="1" type="ORF">acsn021_19440</name>
</gene>
<sequence length="382" mass="41770">MKKKLSLIFGILLMALLLIPNAKVQAEGVAEDLNTGEKVEELTTVIIKTGTDKEYEKQQTYSILVTAEEGSNKAEAVFPMTFTQKGILYCAAAYLDSNPASTYDDFAIYSDEECTKSISYSSYSNTAIIPSKGTYYLKFTATDYNEEKPIDGYYFAFTSKFIGGADRTLTDKAWTVAGNTDTSKPIYYKVTTTKTGSLTIDIESEFSTRITLLNSKKKAISDEAYVYTSDGKASFAVPKGTYYLKVSGSSDTYRIKSTFKAITDNSGTTKAKAKKLTAGKAVNGLVTPGEKAGKVDWYKVTLSKSQTVDITFTGSVSSGEIHLEFYGNGISGSITKYISSVDSDKSFSAQTYDSTKLPKGTYYIKVTKKTKNTSGSYTLKFN</sequence>
<dbReference type="SUPFAM" id="SSF89260">
    <property type="entry name" value="Collagen-binding domain"/>
    <property type="match status" value="1"/>
</dbReference>
<keyword evidence="2" id="KW-1185">Reference proteome</keyword>
<evidence type="ECO:0000313" key="2">
    <source>
        <dbReference type="Proteomes" id="UP000515561"/>
    </source>
</evidence>
<dbReference type="EMBL" id="AP023367">
    <property type="protein sequence ID" value="BCJ94375.1"/>
    <property type="molecule type" value="Genomic_DNA"/>
</dbReference>
<dbReference type="Gene3D" id="2.60.120.380">
    <property type="match status" value="2"/>
</dbReference>